<dbReference type="Proteomes" id="UP000507470">
    <property type="component" value="Unassembled WGS sequence"/>
</dbReference>
<dbReference type="GO" id="GO:0016787">
    <property type="term" value="F:hydrolase activity"/>
    <property type="evidence" value="ECO:0007669"/>
    <property type="project" value="UniProtKB-KW"/>
</dbReference>
<sequence length="593" mass="67049">MAPTVVNLEKDVTCTSIVRVMNPFDQQFELHQDTVLGEAEQLTTETKVLVECEDIEEITNFSSVRRIKLADAQPVQWETNTGIIRNLTKKGTADGGKSGIVPDHLHGMYTDAIKGRSENECAGIAKLLIQFSNTFSKNETDLGLTQLTEHSIDTGDAKPVRQPPRRVPMAYANDEKKLIDQMLDQGIIQRSYSPWASPLVLVVKKSGKLRPCADFRGEDDIPKTAFVTKYGLYEYKTLPMGLCNGPSTCQRLMELVLHGLQWQTCLIYLDDIIVFGSNFEQHLKRQDVVLTRISEAGLKLKPEKCQIFKTKVTFLGHVVSGEGVQPNPDNVAKILAWPTPQNVTEVRKILGMGSYYRRFIKDFSLMVKPLTELTMKSNKFIWTVESQKAFESLKQSFISPDIMAFPLDKGDFILDTDASDVSIGAVLSQIQDGQTRVIAYGSRTLNKAERNYCITDKELLAVRYFIEYYRQYLLGRSFTVRTDHQALLWLFSLKEPKGRIACWVEILSPFDFRVEYRPGPKHGNADAMSRCSNPRDCDCPETDNMEYLKCGPCAKCTKRALDMACSMKNSPNLEKVKNLQNLNSVKTRNQSEQ</sequence>
<dbReference type="FunFam" id="3.10.20.370:FF:000001">
    <property type="entry name" value="Retrovirus-related Pol polyprotein from transposon 17.6-like protein"/>
    <property type="match status" value="1"/>
</dbReference>
<evidence type="ECO:0000313" key="8">
    <source>
        <dbReference type="EMBL" id="CAC5395526.1"/>
    </source>
</evidence>
<gene>
    <name evidence="8" type="ORF">MCOR_30192</name>
</gene>
<dbReference type="CDD" id="cd09274">
    <property type="entry name" value="RNase_HI_RT_Ty3"/>
    <property type="match status" value="1"/>
</dbReference>
<dbReference type="AlphaFoldDB" id="A0A6J8CJ68"/>
<keyword evidence="4" id="KW-0255">Endonuclease</keyword>
<evidence type="ECO:0000313" key="9">
    <source>
        <dbReference type="Proteomes" id="UP000507470"/>
    </source>
</evidence>
<dbReference type="Pfam" id="PF00078">
    <property type="entry name" value="RVT_1"/>
    <property type="match status" value="1"/>
</dbReference>
<evidence type="ECO:0000256" key="6">
    <source>
        <dbReference type="ARBA" id="ARBA00022918"/>
    </source>
</evidence>
<dbReference type="PROSITE" id="PS50878">
    <property type="entry name" value="RT_POL"/>
    <property type="match status" value="1"/>
</dbReference>
<evidence type="ECO:0000256" key="5">
    <source>
        <dbReference type="ARBA" id="ARBA00022801"/>
    </source>
</evidence>
<dbReference type="InterPro" id="IPR043502">
    <property type="entry name" value="DNA/RNA_pol_sf"/>
</dbReference>
<dbReference type="InterPro" id="IPR050951">
    <property type="entry name" value="Retrovirus_Pol_polyprotein"/>
</dbReference>
<dbReference type="InterPro" id="IPR000477">
    <property type="entry name" value="RT_dom"/>
</dbReference>
<dbReference type="PANTHER" id="PTHR37984">
    <property type="entry name" value="PROTEIN CBG26694"/>
    <property type="match status" value="1"/>
</dbReference>
<keyword evidence="2" id="KW-0548">Nucleotidyltransferase</keyword>
<dbReference type="EMBL" id="CACVKT020005542">
    <property type="protein sequence ID" value="CAC5395526.1"/>
    <property type="molecule type" value="Genomic_DNA"/>
</dbReference>
<dbReference type="CDD" id="cd01647">
    <property type="entry name" value="RT_LTR"/>
    <property type="match status" value="1"/>
</dbReference>
<keyword evidence="5" id="KW-0378">Hydrolase</keyword>
<dbReference type="GO" id="GO:0003964">
    <property type="term" value="F:RNA-directed DNA polymerase activity"/>
    <property type="evidence" value="ECO:0007669"/>
    <property type="project" value="UniProtKB-KW"/>
</dbReference>
<dbReference type="InterPro" id="IPR041373">
    <property type="entry name" value="RT_RNaseH"/>
</dbReference>
<proteinExistence type="predicted"/>
<organism evidence="8 9">
    <name type="scientific">Mytilus coruscus</name>
    <name type="common">Sea mussel</name>
    <dbReference type="NCBI Taxonomy" id="42192"/>
    <lineage>
        <taxon>Eukaryota</taxon>
        <taxon>Metazoa</taxon>
        <taxon>Spiralia</taxon>
        <taxon>Lophotrochozoa</taxon>
        <taxon>Mollusca</taxon>
        <taxon>Bivalvia</taxon>
        <taxon>Autobranchia</taxon>
        <taxon>Pteriomorphia</taxon>
        <taxon>Mytilida</taxon>
        <taxon>Mytiloidea</taxon>
        <taxon>Mytilidae</taxon>
        <taxon>Mytilinae</taxon>
        <taxon>Mytilus</taxon>
    </lineage>
</organism>
<name>A0A6J8CJ68_MYTCO</name>
<evidence type="ECO:0000256" key="2">
    <source>
        <dbReference type="ARBA" id="ARBA00022695"/>
    </source>
</evidence>
<dbReference type="Gene3D" id="3.30.70.270">
    <property type="match status" value="2"/>
</dbReference>
<evidence type="ECO:0000259" key="7">
    <source>
        <dbReference type="PROSITE" id="PS50878"/>
    </source>
</evidence>
<dbReference type="GO" id="GO:0004519">
    <property type="term" value="F:endonuclease activity"/>
    <property type="evidence" value="ECO:0007669"/>
    <property type="project" value="UniProtKB-KW"/>
</dbReference>
<reference evidence="8 9" key="1">
    <citation type="submission" date="2020-06" db="EMBL/GenBank/DDBJ databases">
        <authorList>
            <person name="Li R."/>
            <person name="Bekaert M."/>
        </authorList>
    </citation>
    <scope>NUCLEOTIDE SEQUENCE [LARGE SCALE GENOMIC DNA]</scope>
    <source>
        <strain evidence="9">wild</strain>
    </source>
</reference>
<feature type="domain" description="Reverse transcriptase" evidence="7">
    <location>
        <begin position="1"/>
        <end position="319"/>
    </location>
</feature>
<evidence type="ECO:0000256" key="4">
    <source>
        <dbReference type="ARBA" id="ARBA00022759"/>
    </source>
</evidence>
<dbReference type="OrthoDB" id="10051637at2759"/>
<dbReference type="SUPFAM" id="SSF56672">
    <property type="entry name" value="DNA/RNA polymerases"/>
    <property type="match status" value="1"/>
</dbReference>
<protein>
    <recommendedName>
        <fullName evidence="7">Reverse transcriptase domain-containing protein</fullName>
    </recommendedName>
</protein>
<dbReference type="Pfam" id="PF17917">
    <property type="entry name" value="RT_RNaseH"/>
    <property type="match status" value="1"/>
</dbReference>
<keyword evidence="1" id="KW-0808">Transferase</keyword>
<dbReference type="Gene3D" id="3.10.10.10">
    <property type="entry name" value="HIV Type 1 Reverse Transcriptase, subunit A, domain 1"/>
    <property type="match status" value="1"/>
</dbReference>
<accession>A0A6J8CJ68</accession>
<evidence type="ECO:0000256" key="3">
    <source>
        <dbReference type="ARBA" id="ARBA00022722"/>
    </source>
</evidence>
<dbReference type="PANTHER" id="PTHR37984:SF5">
    <property type="entry name" value="PROTEIN NYNRIN-LIKE"/>
    <property type="match status" value="1"/>
</dbReference>
<keyword evidence="6" id="KW-0695">RNA-directed DNA polymerase</keyword>
<evidence type="ECO:0000256" key="1">
    <source>
        <dbReference type="ARBA" id="ARBA00022679"/>
    </source>
</evidence>
<dbReference type="FunFam" id="3.30.70.270:FF:000003">
    <property type="entry name" value="Transposon Ty3-G Gag-Pol polyprotein"/>
    <property type="match status" value="1"/>
</dbReference>
<keyword evidence="3" id="KW-0540">Nuclease</keyword>
<dbReference type="InterPro" id="IPR043128">
    <property type="entry name" value="Rev_trsase/Diguanyl_cyclase"/>
</dbReference>
<dbReference type="Gene3D" id="3.10.20.370">
    <property type="match status" value="1"/>
</dbReference>
<keyword evidence="9" id="KW-1185">Reference proteome</keyword>
<dbReference type="FunFam" id="3.30.70.270:FF:000020">
    <property type="entry name" value="Transposon Tf2-6 polyprotein-like Protein"/>
    <property type="match status" value="1"/>
</dbReference>